<name>A0A261G3Q2_9BIFI</name>
<dbReference type="Pfam" id="PF02620">
    <property type="entry name" value="YceD"/>
    <property type="match status" value="1"/>
</dbReference>
<dbReference type="GO" id="GO:0003677">
    <property type="term" value="F:DNA binding"/>
    <property type="evidence" value="ECO:0007669"/>
    <property type="project" value="UniProtKB-KW"/>
</dbReference>
<dbReference type="OrthoDB" id="9790372at2"/>
<sequence>MSRPEDSPWSISVAQVASRAGQSKPVDLDCPAPSGIGDHIIGVDEGSKVHVQGSFDSIADGLILNAQITAPVHAECIRCLKQINKDWHVDAMAFFPYNSEVAGRAALKSLSANRDENVDIVAEEDESEDTYPLSAGSAYADVEALIRDNLVEALPLQPLCREDCLGLCPQCGINLNDYPDHRHDVTDIRWAGLEGLKEQLENGHPDK</sequence>
<evidence type="ECO:0000313" key="2">
    <source>
        <dbReference type="Proteomes" id="UP000216451"/>
    </source>
</evidence>
<organism evidence="1 2">
    <name type="scientific">Bifidobacterium aquikefiri</name>
    <dbReference type="NCBI Taxonomy" id="1653207"/>
    <lineage>
        <taxon>Bacteria</taxon>
        <taxon>Bacillati</taxon>
        <taxon>Actinomycetota</taxon>
        <taxon>Actinomycetes</taxon>
        <taxon>Bifidobacteriales</taxon>
        <taxon>Bifidobacteriaceae</taxon>
        <taxon>Bifidobacterium</taxon>
    </lineage>
</organism>
<comment type="caution">
    <text evidence="1">The sequence shown here is derived from an EMBL/GenBank/DDBJ whole genome shotgun (WGS) entry which is preliminary data.</text>
</comment>
<reference evidence="1 2" key="1">
    <citation type="journal article" date="2017" name="BMC Genomics">
        <title>Comparative genomic and phylogenomic analyses of the Bifidobacteriaceae family.</title>
        <authorList>
            <person name="Lugli G.A."/>
            <person name="Milani C."/>
            <person name="Turroni F."/>
            <person name="Duranti S."/>
            <person name="Mancabelli L."/>
            <person name="Mangifesta M."/>
            <person name="Ferrario C."/>
            <person name="Modesto M."/>
            <person name="Mattarelli P."/>
            <person name="Jiri K."/>
            <person name="van Sinderen D."/>
            <person name="Ventura M."/>
        </authorList>
    </citation>
    <scope>NUCLEOTIDE SEQUENCE [LARGE SCALE GENOMIC DNA]</scope>
    <source>
        <strain evidence="1 2">LMG 28769</strain>
    </source>
</reference>
<protein>
    <submittedName>
        <fullName evidence="1">DNA-binding protein</fullName>
    </submittedName>
</protein>
<accession>A0A261G3Q2</accession>
<dbReference type="GeneID" id="98296048"/>
<dbReference type="PANTHER" id="PTHR34374:SF1">
    <property type="entry name" value="LARGE RIBOSOMAL RNA SUBUNIT ACCUMULATION PROTEIN YCED HOMOLOG 1, CHLOROPLASTIC"/>
    <property type="match status" value="1"/>
</dbReference>
<gene>
    <name evidence="1" type="ORF">BAQU_1381</name>
</gene>
<dbReference type="RefSeq" id="WP_094694156.1">
    <property type="nucleotide sequence ID" value="NZ_CALENZ010000048.1"/>
</dbReference>
<dbReference type="AlphaFoldDB" id="A0A261G3Q2"/>
<keyword evidence="1" id="KW-0238">DNA-binding</keyword>
<dbReference type="EMBL" id="MWXA01000006">
    <property type="protein sequence ID" value="OZG66047.1"/>
    <property type="molecule type" value="Genomic_DNA"/>
</dbReference>
<proteinExistence type="predicted"/>
<dbReference type="InterPro" id="IPR003772">
    <property type="entry name" value="YceD"/>
</dbReference>
<dbReference type="PANTHER" id="PTHR34374">
    <property type="entry name" value="LARGE RIBOSOMAL RNA SUBUNIT ACCUMULATION PROTEIN YCED HOMOLOG 1, CHLOROPLASTIC"/>
    <property type="match status" value="1"/>
</dbReference>
<keyword evidence="2" id="KW-1185">Reference proteome</keyword>
<evidence type="ECO:0000313" key="1">
    <source>
        <dbReference type="EMBL" id="OZG66047.1"/>
    </source>
</evidence>
<dbReference type="Proteomes" id="UP000216451">
    <property type="component" value="Unassembled WGS sequence"/>
</dbReference>